<feature type="domain" description="ABC-2 type transporter transmembrane" evidence="7">
    <location>
        <begin position="17"/>
        <end position="352"/>
    </location>
</feature>
<dbReference type="GO" id="GO:0140359">
    <property type="term" value="F:ABC-type transporter activity"/>
    <property type="evidence" value="ECO:0007669"/>
    <property type="project" value="InterPro"/>
</dbReference>
<dbReference type="Pfam" id="PF12698">
    <property type="entry name" value="ABC2_membrane_3"/>
    <property type="match status" value="1"/>
</dbReference>
<keyword evidence="2" id="KW-1003">Cell membrane</keyword>
<dbReference type="InterPro" id="IPR013525">
    <property type="entry name" value="ABC2_TM"/>
</dbReference>
<dbReference type="InterPro" id="IPR051449">
    <property type="entry name" value="ABC-2_transporter_component"/>
</dbReference>
<dbReference type="STRING" id="1123349.SAMN02744037_00997"/>
<protein>
    <submittedName>
        <fullName evidence="8">ABC-2 type transport system permease protein</fullName>
    </submittedName>
</protein>
<feature type="transmembrane region" description="Helical" evidence="6">
    <location>
        <begin position="16"/>
        <end position="36"/>
    </location>
</feature>
<evidence type="ECO:0000313" key="9">
    <source>
        <dbReference type="Proteomes" id="UP000242497"/>
    </source>
</evidence>
<dbReference type="AlphaFoldDB" id="A0A1M6MNW7"/>
<name>A0A1M6MNW7_9FIRM</name>
<feature type="transmembrane region" description="Helical" evidence="6">
    <location>
        <begin position="248"/>
        <end position="269"/>
    </location>
</feature>
<feature type="transmembrane region" description="Helical" evidence="6">
    <location>
        <begin position="216"/>
        <end position="236"/>
    </location>
</feature>
<dbReference type="PANTHER" id="PTHR30294">
    <property type="entry name" value="MEMBRANE COMPONENT OF ABC TRANSPORTER YHHJ-RELATED"/>
    <property type="match status" value="1"/>
</dbReference>
<dbReference type="Proteomes" id="UP000242497">
    <property type="component" value="Unassembled WGS sequence"/>
</dbReference>
<evidence type="ECO:0000256" key="3">
    <source>
        <dbReference type="ARBA" id="ARBA00022692"/>
    </source>
</evidence>
<gene>
    <name evidence="8" type="ORF">SAMN02744037_00997</name>
</gene>
<evidence type="ECO:0000313" key="8">
    <source>
        <dbReference type="EMBL" id="SHJ85178.1"/>
    </source>
</evidence>
<keyword evidence="3 6" id="KW-0812">Transmembrane</keyword>
<feature type="transmembrane region" description="Helical" evidence="6">
    <location>
        <begin position="337"/>
        <end position="359"/>
    </location>
</feature>
<evidence type="ECO:0000256" key="2">
    <source>
        <dbReference type="ARBA" id="ARBA00022475"/>
    </source>
</evidence>
<evidence type="ECO:0000256" key="5">
    <source>
        <dbReference type="ARBA" id="ARBA00023136"/>
    </source>
</evidence>
<accession>A0A1M6MNW7</accession>
<dbReference type="RefSeq" id="WP_072887870.1">
    <property type="nucleotide sequence ID" value="NZ_FRAE01000017.1"/>
</dbReference>
<evidence type="ECO:0000256" key="4">
    <source>
        <dbReference type="ARBA" id="ARBA00022989"/>
    </source>
</evidence>
<evidence type="ECO:0000259" key="7">
    <source>
        <dbReference type="Pfam" id="PF12698"/>
    </source>
</evidence>
<feature type="transmembrane region" description="Helical" evidence="6">
    <location>
        <begin position="278"/>
        <end position="296"/>
    </location>
</feature>
<evidence type="ECO:0000256" key="1">
    <source>
        <dbReference type="ARBA" id="ARBA00004651"/>
    </source>
</evidence>
<feature type="transmembrane region" description="Helical" evidence="6">
    <location>
        <begin position="302"/>
        <end position="325"/>
    </location>
</feature>
<dbReference type="Gene3D" id="3.40.1710.10">
    <property type="entry name" value="abc type-2 transporter like domain"/>
    <property type="match status" value="1"/>
</dbReference>
<keyword evidence="5 6" id="KW-0472">Membrane</keyword>
<keyword evidence="4 6" id="KW-1133">Transmembrane helix</keyword>
<dbReference type="EMBL" id="FRAE01000017">
    <property type="protein sequence ID" value="SHJ85178.1"/>
    <property type="molecule type" value="Genomic_DNA"/>
</dbReference>
<evidence type="ECO:0000256" key="6">
    <source>
        <dbReference type="SAM" id="Phobius"/>
    </source>
</evidence>
<organism evidence="8 9">
    <name type="scientific">Tepidibacter formicigenes DSM 15518</name>
    <dbReference type="NCBI Taxonomy" id="1123349"/>
    <lineage>
        <taxon>Bacteria</taxon>
        <taxon>Bacillati</taxon>
        <taxon>Bacillota</taxon>
        <taxon>Clostridia</taxon>
        <taxon>Peptostreptococcales</taxon>
        <taxon>Peptostreptococcaceae</taxon>
        <taxon>Tepidibacter</taxon>
    </lineage>
</organism>
<proteinExistence type="predicted"/>
<reference evidence="9" key="1">
    <citation type="submission" date="2016-11" db="EMBL/GenBank/DDBJ databases">
        <authorList>
            <person name="Varghese N."/>
            <person name="Submissions S."/>
        </authorList>
    </citation>
    <scope>NUCLEOTIDE SEQUENCE [LARGE SCALE GENOMIC DNA]</scope>
    <source>
        <strain evidence="9">DSM 15518</strain>
    </source>
</reference>
<keyword evidence="9" id="KW-1185">Reference proteome</keyword>
<comment type="subcellular location">
    <subcellularLocation>
        <location evidence="1">Cell membrane</location>
        <topology evidence="1">Multi-pass membrane protein</topology>
    </subcellularLocation>
</comment>
<dbReference type="GO" id="GO:0005886">
    <property type="term" value="C:plasma membrane"/>
    <property type="evidence" value="ECO:0007669"/>
    <property type="project" value="UniProtKB-SubCell"/>
</dbReference>
<sequence length="369" mass="41872">MKIFKEITKFFKDPKNIVILIIGPILFTFLIGGVYLKDYINDIPIVVLDMDNTSTSRMIINEFENNERYYISYRANSLDELKNIIDAKKAYLGIYIPKGFNKDIKKQKSSNIALIIDESNITIGNTALASATEILATLNAGINIKILEAKGIDPTTSYNLAKIFNFEARVLYDPKFTYKGYLMPGIILVFVQQLFLSAFIPKILEDRENIIIKSGIYATGAAISYVFCALILKYFLNISIKGSLLTAFVYVYIFILSLLGIALVIAALFKDRLKVTQFTMLLSMPTFLTAGYAWPIDQIPNPLLYVIKIIWPLIYAISPIRDIIIKNTPVLIFKKEIISLILFGIIWFIIGYNLFMYIFDKKNGGNVSE</sequence>
<dbReference type="PANTHER" id="PTHR30294:SF29">
    <property type="entry name" value="MULTIDRUG ABC TRANSPORTER PERMEASE YBHS-RELATED"/>
    <property type="match status" value="1"/>
</dbReference>
<feature type="transmembrane region" description="Helical" evidence="6">
    <location>
        <begin position="181"/>
        <end position="204"/>
    </location>
</feature>
<dbReference type="OrthoDB" id="1711024at2"/>